<keyword evidence="1" id="KW-0812">Transmembrane</keyword>
<name>A0AAN1UCT8_VIBVL</name>
<evidence type="ECO:0000313" key="2">
    <source>
        <dbReference type="EMBL" id="AXX60638.1"/>
    </source>
</evidence>
<evidence type="ECO:0000256" key="1">
    <source>
        <dbReference type="SAM" id="Phobius"/>
    </source>
</evidence>
<organism evidence="2 3">
    <name type="scientific">Vibrio vulnificus</name>
    <dbReference type="NCBI Taxonomy" id="672"/>
    <lineage>
        <taxon>Bacteria</taxon>
        <taxon>Pseudomonadati</taxon>
        <taxon>Pseudomonadota</taxon>
        <taxon>Gammaproteobacteria</taxon>
        <taxon>Vibrionales</taxon>
        <taxon>Vibrionaceae</taxon>
        <taxon>Vibrio</taxon>
    </lineage>
</organism>
<dbReference type="EMBL" id="CP019290">
    <property type="protein sequence ID" value="AXX60638.1"/>
    <property type="molecule type" value="Genomic_DNA"/>
</dbReference>
<sequence length="55" mass="6670">MQDEEWLEQIEISLTEEEIEALGWQPKRNWWAMGCFVILVGLSGIISLWRRRRHE</sequence>
<reference evidence="2 3" key="1">
    <citation type="submission" date="2017-01" db="EMBL/GenBank/DDBJ databases">
        <title>Complete Genome Sequence of Vibrio vulnificus FORC_053.</title>
        <authorList>
            <consortium name="Food-borne Pathogen Omics Research Center"/>
            <person name="Chung H.Y."/>
            <person name="Na E.J."/>
            <person name="Song J.S."/>
            <person name="Kim H."/>
            <person name="Lee J.-H."/>
            <person name="Ryu S."/>
            <person name="Choi S.H."/>
        </authorList>
    </citation>
    <scope>NUCLEOTIDE SEQUENCE [LARGE SCALE GENOMIC DNA]</scope>
    <source>
        <strain evidence="2 3">FORC_053</strain>
    </source>
</reference>
<keyword evidence="1" id="KW-1133">Transmembrane helix</keyword>
<gene>
    <name evidence="2" type="ORF">FORC53_2299</name>
</gene>
<dbReference type="Proteomes" id="UP000263418">
    <property type="component" value="Chromosome 1"/>
</dbReference>
<accession>A0AAN1UCT8</accession>
<keyword evidence="1" id="KW-0472">Membrane</keyword>
<feature type="transmembrane region" description="Helical" evidence="1">
    <location>
        <begin position="30"/>
        <end position="49"/>
    </location>
</feature>
<dbReference type="RefSeq" id="WP_165386380.1">
    <property type="nucleotide sequence ID" value="NZ_AP026552.1"/>
</dbReference>
<dbReference type="AlphaFoldDB" id="A0AAN1UCT8"/>
<evidence type="ECO:0000313" key="3">
    <source>
        <dbReference type="Proteomes" id="UP000263418"/>
    </source>
</evidence>
<protein>
    <submittedName>
        <fullName evidence="2">Uncharacterized protein</fullName>
    </submittedName>
</protein>
<proteinExistence type="predicted"/>